<reference evidence="1" key="1">
    <citation type="journal article" date="2014" name="Int. J. Syst. Evol. Microbiol.">
        <title>Complete genome sequence of Corynebacterium casei LMG S-19264T (=DSM 44701T), isolated from a smear-ripened cheese.</title>
        <authorList>
            <consortium name="US DOE Joint Genome Institute (JGI-PGF)"/>
            <person name="Walter F."/>
            <person name="Albersmeier A."/>
            <person name="Kalinowski J."/>
            <person name="Ruckert C."/>
        </authorList>
    </citation>
    <scope>NUCLEOTIDE SEQUENCE</scope>
    <source>
        <strain evidence="1">CGMCC 4.7430</strain>
    </source>
</reference>
<evidence type="ECO:0000313" key="2">
    <source>
        <dbReference type="Proteomes" id="UP000660745"/>
    </source>
</evidence>
<evidence type="ECO:0000313" key="1">
    <source>
        <dbReference type="EMBL" id="GGP17345.1"/>
    </source>
</evidence>
<reference evidence="1" key="2">
    <citation type="submission" date="2020-09" db="EMBL/GenBank/DDBJ databases">
        <authorList>
            <person name="Sun Q."/>
            <person name="Zhou Y."/>
        </authorList>
    </citation>
    <scope>NUCLEOTIDE SEQUENCE</scope>
    <source>
        <strain evidence="1">CGMCC 4.7430</strain>
    </source>
</reference>
<dbReference type="EMBL" id="BMNK01000023">
    <property type="protein sequence ID" value="GGP17345.1"/>
    <property type="molecule type" value="Genomic_DNA"/>
</dbReference>
<dbReference type="Proteomes" id="UP000660745">
    <property type="component" value="Unassembled WGS sequence"/>
</dbReference>
<proteinExistence type="predicted"/>
<gene>
    <name evidence="1" type="ORF">GCM10012278_84950</name>
</gene>
<name>A0A918AHR1_9ACTN</name>
<sequence>MARSENEAVWGEEEYVAHLRDERRRFAWVMQRYGGLTSAEAEEAALERYPYEASGTPLRGLIFHDEAWHWAMLRIHNNRYPVDHPELAHPSAEYDVLD</sequence>
<accession>A0A918AHR1</accession>
<organism evidence="1 2">
    <name type="scientific">Nonomuraea glycinis</name>
    <dbReference type="NCBI Taxonomy" id="2047744"/>
    <lineage>
        <taxon>Bacteria</taxon>
        <taxon>Bacillati</taxon>
        <taxon>Actinomycetota</taxon>
        <taxon>Actinomycetes</taxon>
        <taxon>Streptosporangiales</taxon>
        <taxon>Streptosporangiaceae</taxon>
        <taxon>Nonomuraea</taxon>
    </lineage>
</organism>
<protein>
    <submittedName>
        <fullName evidence="1">Uncharacterized protein</fullName>
    </submittedName>
</protein>
<dbReference type="AlphaFoldDB" id="A0A918AHR1"/>
<keyword evidence="2" id="KW-1185">Reference proteome</keyword>
<dbReference type="RefSeq" id="WP_189144433.1">
    <property type="nucleotide sequence ID" value="NZ_BMNK01000023.1"/>
</dbReference>
<comment type="caution">
    <text evidence="1">The sequence shown here is derived from an EMBL/GenBank/DDBJ whole genome shotgun (WGS) entry which is preliminary data.</text>
</comment>